<keyword evidence="2" id="KW-0624">Polysaccharide degradation</keyword>
<protein>
    <submittedName>
        <fullName evidence="7">Family 43 glycosylhydrolase</fullName>
    </submittedName>
</protein>
<evidence type="ECO:0000256" key="3">
    <source>
        <dbReference type="ARBA" id="ARBA00022801"/>
    </source>
</evidence>
<evidence type="ECO:0000313" key="8">
    <source>
        <dbReference type="Proteomes" id="UP000629098"/>
    </source>
</evidence>
<keyword evidence="5 6" id="KW-0326">Glycosidase</keyword>
<reference evidence="7" key="1">
    <citation type="submission" date="2020-09" db="EMBL/GenBank/DDBJ databases">
        <title>Iningainema tapete sp. nov. (Scytonemataceae, Cyanobacteria) from greenhouses in central Florida (USA) produces two types of nodularin with biosynthetic potential for microcystin-LR and anabaenopeptins.</title>
        <authorList>
            <person name="Berthold D.E."/>
            <person name="Lefler F.W."/>
            <person name="Huang I.-S."/>
            <person name="Abdulla H."/>
            <person name="Zimba P.V."/>
            <person name="Laughinghouse H.D. IV."/>
        </authorList>
    </citation>
    <scope>NUCLEOTIDE SEQUENCE</scope>
    <source>
        <strain evidence="7">BLCCT55</strain>
    </source>
</reference>
<dbReference type="EMBL" id="JACXAE010000088">
    <property type="protein sequence ID" value="MBD2776137.1"/>
    <property type="molecule type" value="Genomic_DNA"/>
</dbReference>
<dbReference type="AlphaFoldDB" id="A0A8J6XUC9"/>
<dbReference type="InterPro" id="IPR006710">
    <property type="entry name" value="Glyco_hydro_43"/>
</dbReference>
<dbReference type="RefSeq" id="WP_190835214.1">
    <property type="nucleotide sequence ID" value="NZ_CAWPPI010000088.1"/>
</dbReference>
<dbReference type="Gene3D" id="2.115.10.20">
    <property type="entry name" value="Glycosyl hydrolase domain, family 43"/>
    <property type="match status" value="2"/>
</dbReference>
<keyword evidence="4" id="KW-0119">Carbohydrate metabolism</keyword>
<gene>
    <name evidence="7" type="ORF">ICL16_29790</name>
</gene>
<sequence length="406" mass="47150">MQQNLKNFHTKVSPLYQKIISTIEPLPLKNPVLDTASLVERSQIKIAETVTKILRFFRQGEPMNWDPWILKDGDIYRLFYLRGVEGANPWWATSKICGAISNDLHNWQDLGTILEPDPNNDWESGRILAGCAYKEKDIYYLFYSAGGKEFPHNKNEAIGLAISQDGLHYSRYSQNYLLKAEDDDPWYGRSSWTQHYHWRDPYIFKDENTGKYYMFICASSKVSGNFQGCVGLASASEISGPYKLLPPVIEAPTDTAEHWPYYHLERPQVIYKEGKYHLFFSCFKMLMNPKWLQQVKHKRVTSSSLYWYISDHITGPYQPIDKDECIVKGSEKTGMYGTNFLQVSTNPDKYIAYGWYHRLHTLEISPTFSVVWKNTDYTHSSGDQQKSYLDSLIIARNVINYTKNLL</sequence>
<dbReference type="PANTHER" id="PTHR43772">
    <property type="entry name" value="ENDO-1,4-BETA-XYLANASE"/>
    <property type="match status" value="1"/>
</dbReference>
<dbReference type="GO" id="GO:0045493">
    <property type="term" value="P:xylan catabolic process"/>
    <property type="evidence" value="ECO:0007669"/>
    <property type="project" value="UniProtKB-KW"/>
</dbReference>
<evidence type="ECO:0000256" key="1">
    <source>
        <dbReference type="ARBA" id="ARBA00009865"/>
    </source>
</evidence>
<dbReference type="InterPro" id="IPR052176">
    <property type="entry name" value="Glycosyl_Hydrlase_43_Enz"/>
</dbReference>
<keyword evidence="8" id="KW-1185">Reference proteome</keyword>
<evidence type="ECO:0000313" key="7">
    <source>
        <dbReference type="EMBL" id="MBD2776137.1"/>
    </source>
</evidence>
<keyword evidence="3 6" id="KW-0378">Hydrolase</keyword>
<evidence type="ECO:0000256" key="6">
    <source>
        <dbReference type="RuleBase" id="RU361187"/>
    </source>
</evidence>
<dbReference type="Proteomes" id="UP000629098">
    <property type="component" value="Unassembled WGS sequence"/>
</dbReference>
<name>A0A8J6XUC9_9CYAN</name>
<dbReference type="InterPro" id="IPR023296">
    <property type="entry name" value="Glyco_hydro_beta-prop_sf"/>
</dbReference>
<comment type="similarity">
    <text evidence="1 6">Belongs to the glycosyl hydrolase 43 family.</text>
</comment>
<dbReference type="Pfam" id="PF04616">
    <property type="entry name" value="Glyco_hydro_43"/>
    <property type="match status" value="1"/>
</dbReference>
<keyword evidence="2" id="KW-0858">Xylan degradation</keyword>
<comment type="caution">
    <text evidence="7">The sequence shown here is derived from an EMBL/GenBank/DDBJ whole genome shotgun (WGS) entry which is preliminary data.</text>
</comment>
<dbReference type="PANTHER" id="PTHR43772:SF2">
    <property type="entry name" value="PUTATIVE (AFU_ORTHOLOGUE AFUA_2G04480)-RELATED"/>
    <property type="match status" value="1"/>
</dbReference>
<organism evidence="7 8">
    <name type="scientific">Iningainema tapete BLCC-T55</name>
    <dbReference type="NCBI Taxonomy" id="2748662"/>
    <lineage>
        <taxon>Bacteria</taxon>
        <taxon>Bacillati</taxon>
        <taxon>Cyanobacteriota</taxon>
        <taxon>Cyanophyceae</taxon>
        <taxon>Nostocales</taxon>
        <taxon>Scytonemataceae</taxon>
        <taxon>Iningainema tapete</taxon>
    </lineage>
</organism>
<evidence type="ECO:0000256" key="2">
    <source>
        <dbReference type="ARBA" id="ARBA00022651"/>
    </source>
</evidence>
<dbReference type="SUPFAM" id="SSF75005">
    <property type="entry name" value="Arabinanase/levansucrase/invertase"/>
    <property type="match status" value="1"/>
</dbReference>
<evidence type="ECO:0000256" key="4">
    <source>
        <dbReference type="ARBA" id="ARBA00023277"/>
    </source>
</evidence>
<dbReference type="GO" id="GO:0004553">
    <property type="term" value="F:hydrolase activity, hydrolyzing O-glycosyl compounds"/>
    <property type="evidence" value="ECO:0007669"/>
    <property type="project" value="InterPro"/>
</dbReference>
<proteinExistence type="inferred from homology"/>
<evidence type="ECO:0000256" key="5">
    <source>
        <dbReference type="ARBA" id="ARBA00023295"/>
    </source>
</evidence>
<accession>A0A8J6XUC9</accession>